<dbReference type="OrthoDB" id="5790562at2759"/>
<dbReference type="STRING" id="34508.A0A4U5LX17"/>
<organism evidence="2 3">
    <name type="scientific">Steinernema carpocapsae</name>
    <name type="common">Entomopathogenic nematode</name>
    <dbReference type="NCBI Taxonomy" id="34508"/>
    <lineage>
        <taxon>Eukaryota</taxon>
        <taxon>Metazoa</taxon>
        <taxon>Ecdysozoa</taxon>
        <taxon>Nematoda</taxon>
        <taxon>Chromadorea</taxon>
        <taxon>Rhabditida</taxon>
        <taxon>Tylenchina</taxon>
        <taxon>Panagrolaimomorpha</taxon>
        <taxon>Strongyloidoidea</taxon>
        <taxon>Steinernematidae</taxon>
        <taxon>Steinernema</taxon>
    </lineage>
</organism>
<gene>
    <name evidence="2" type="ORF">L596_027955</name>
</gene>
<feature type="signal peptide" evidence="1">
    <location>
        <begin position="1"/>
        <end position="21"/>
    </location>
</feature>
<keyword evidence="1" id="KW-0732">Signal</keyword>
<keyword evidence="3" id="KW-1185">Reference proteome</keyword>
<evidence type="ECO:0000313" key="3">
    <source>
        <dbReference type="Proteomes" id="UP000298663"/>
    </source>
</evidence>
<sequence>MECNWRPVLGALLLAAIAVFGERRGRRLPAFGAVRQGPQNLPSRFKRTFLRILHAADVLEGIRSLTIDSLRPLTGAEEIDLVYSPCASGPDDWQVAHYSNRENVYHLERNTFAHKLSVVSPTDISIIDVGVQPCENEYGTVQLHLKKNGTGFCEVVTTAAPMTSTSAATVTQVSLDQAEHRHHRHRVHPHRTIPFELPGKENRENVNTVNKGLL</sequence>
<reference evidence="2 3" key="2">
    <citation type="journal article" date="2019" name="G3 (Bethesda)">
        <title>Hybrid Assembly of the Genome of the Entomopathogenic Nematode Steinernema carpocapsae Identifies the X-Chromosome.</title>
        <authorList>
            <person name="Serra L."/>
            <person name="Macchietto M."/>
            <person name="Macias-Munoz A."/>
            <person name="McGill C.J."/>
            <person name="Rodriguez I.M."/>
            <person name="Rodriguez B."/>
            <person name="Murad R."/>
            <person name="Mortazavi A."/>
        </authorList>
    </citation>
    <scope>NUCLEOTIDE SEQUENCE [LARGE SCALE GENOMIC DNA]</scope>
    <source>
        <strain evidence="2 3">ALL</strain>
    </source>
</reference>
<dbReference type="EMBL" id="AZBU02000011">
    <property type="protein sequence ID" value="TKR60759.1"/>
    <property type="molecule type" value="Genomic_DNA"/>
</dbReference>
<reference evidence="2 3" key="1">
    <citation type="journal article" date="2015" name="Genome Biol.">
        <title>Comparative genomics of Steinernema reveals deeply conserved gene regulatory networks.</title>
        <authorList>
            <person name="Dillman A.R."/>
            <person name="Macchietto M."/>
            <person name="Porter C.F."/>
            <person name="Rogers A."/>
            <person name="Williams B."/>
            <person name="Antoshechkin I."/>
            <person name="Lee M.M."/>
            <person name="Goodwin Z."/>
            <person name="Lu X."/>
            <person name="Lewis E.E."/>
            <person name="Goodrich-Blair H."/>
            <person name="Stock S.P."/>
            <person name="Adams B.J."/>
            <person name="Sternberg P.W."/>
            <person name="Mortazavi A."/>
        </authorList>
    </citation>
    <scope>NUCLEOTIDE SEQUENCE [LARGE SCALE GENOMIC DNA]</scope>
    <source>
        <strain evidence="2 3">ALL</strain>
    </source>
</reference>
<comment type="caution">
    <text evidence="2">The sequence shown here is derived from an EMBL/GenBank/DDBJ whole genome shotgun (WGS) entry which is preliminary data.</text>
</comment>
<name>A0A4U5LX17_STECR</name>
<protein>
    <submittedName>
        <fullName evidence="2">Uncharacterized protein</fullName>
    </submittedName>
</protein>
<feature type="chain" id="PRO_5020363126" evidence="1">
    <location>
        <begin position="22"/>
        <end position="214"/>
    </location>
</feature>
<proteinExistence type="predicted"/>
<accession>A0A4U5LX17</accession>
<evidence type="ECO:0000256" key="1">
    <source>
        <dbReference type="SAM" id="SignalP"/>
    </source>
</evidence>
<dbReference type="AlphaFoldDB" id="A0A4U5LX17"/>
<evidence type="ECO:0000313" key="2">
    <source>
        <dbReference type="EMBL" id="TKR60759.1"/>
    </source>
</evidence>
<dbReference type="Proteomes" id="UP000298663">
    <property type="component" value="Unassembled WGS sequence"/>
</dbReference>